<dbReference type="PANTHER" id="PTHR28018">
    <property type="entry name" value="RESPIRATORY SUPERCOMPLEX FACTOR 2, MITOCHONDRIAL"/>
    <property type="match status" value="1"/>
</dbReference>
<name>A0A177AKT8_9PEZI</name>
<dbReference type="EMBL" id="KV441387">
    <property type="protein sequence ID" value="OAF62697.1"/>
    <property type="molecule type" value="Genomic_DNA"/>
</dbReference>
<dbReference type="Pfam" id="PF04588">
    <property type="entry name" value="HIG_1_N"/>
    <property type="match status" value="1"/>
</dbReference>
<dbReference type="InterPro" id="IPR040153">
    <property type="entry name" value="Rcf2"/>
</dbReference>
<evidence type="ECO:0000313" key="7">
    <source>
        <dbReference type="EMBL" id="OAF62697.1"/>
    </source>
</evidence>
<proteinExistence type="predicted"/>
<comment type="subcellular location">
    <subcellularLocation>
        <location evidence="1">Mitochondrion</location>
    </subcellularLocation>
</comment>
<dbReference type="GO" id="GO:0005739">
    <property type="term" value="C:mitochondrion"/>
    <property type="evidence" value="ECO:0007669"/>
    <property type="project" value="UniProtKB-SubCell"/>
</dbReference>
<accession>A0A177AKT8</accession>
<dbReference type="eggNOG" id="ENOG502QT50">
    <property type="taxonomic scope" value="Eukaryota"/>
</dbReference>
<dbReference type="PANTHER" id="PTHR28018:SF3">
    <property type="entry name" value="RESPIRATORY SUPERCOMPLEX FACTOR 2, MITOCHONDRIAL"/>
    <property type="match status" value="1"/>
</dbReference>
<reference evidence="7" key="1">
    <citation type="submission" date="2016-03" db="EMBL/GenBank/DDBJ databases">
        <title>Updated assembly of Pseudogymnoascus destructans, the fungus causing white-nose syndrome of bats.</title>
        <authorList>
            <person name="Palmer J.M."/>
            <person name="Drees K.P."/>
            <person name="Foster J.T."/>
            <person name="Lindner D.L."/>
        </authorList>
    </citation>
    <scope>NUCLEOTIDE SEQUENCE [LARGE SCALE GENOMIC DNA]</scope>
    <source>
        <strain evidence="7">20631-21</strain>
    </source>
</reference>
<dbReference type="OrthoDB" id="1915122at2759"/>
<evidence type="ECO:0000256" key="4">
    <source>
        <dbReference type="ARBA" id="ARBA00023136"/>
    </source>
</evidence>
<evidence type="ECO:0000256" key="3">
    <source>
        <dbReference type="ARBA" id="ARBA00022989"/>
    </source>
</evidence>
<feature type="transmembrane region" description="Helical" evidence="5">
    <location>
        <begin position="20"/>
        <end position="38"/>
    </location>
</feature>
<gene>
    <name evidence="7" type="ORF">VC83_01217</name>
</gene>
<evidence type="ECO:0000256" key="2">
    <source>
        <dbReference type="ARBA" id="ARBA00022692"/>
    </source>
</evidence>
<keyword evidence="3 5" id="KW-1133">Transmembrane helix</keyword>
<keyword evidence="4 5" id="KW-0472">Membrane</keyword>
<evidence type="ECO:0000256" key="1">
    <source>
        <dbReference type="ARBA" id="ARBA00004173"/>
    </source>
</evidence>
<dbReference type="Proteomes" id="UP000077154">
    <property type="component" value="Unassembled WGS sequence"/>
</dbReference>
<evidence type="ECO:0000256" key="5">
    <source>
        <dbReference type="SAM" id="Phobius"/>
    </source>
</evidence>
<dbReference type="PROSITE" id="PS51503">
    <property type="entry name" value="HIG1"/>
    <property type="match status" value="1"/>
</dbReference>
<sequence length="242" mass="26921">MKVLTKEQEEAHYKVTLKGGMKGLALGTAIGLTGLGLASRRYAIIRGLTLPMKSFLITSSSTFCAIVAADRASRSYEFESMPKNLYKDQASRDMAVARENDTTFDKFKQWGRDNRYPIVTASWIASMGVALQLVRNNPYLSKAQKLVQARVYAQGLTLAVLVVTALFEVGDANKGRGRWETVMVVDPNDPEHKHMIEKKIHHEMYPGEDLWKDMVEAEEQKIAARKQQEGAAAAAATKQAKN</sequence>
<protein>
    <recommendedName>
        <fullName evidence="6">HIG1 domain-containing protein</fullName>
    </recommendedName>
</protein>
<dbReference type="RefSeq" id="XP_024327969.1">
    <property type="nucleotide sequence ID" value="XM_024464901.1"/>
</dbReference>
<dbReference type="AlphaFoldDB" id="A0A177AKT8"/>
<evidence type="ECO:0000259" key="6">
    <source>
        <dbReference type="PROSITE" id="PS51503"/>
    </source>
</evidence>
<keyword evidence="2 5" id="KW-0812">Transmembrane</keyword>
<dbReference type="GeneID" id="36284308"/>
<feature type="domain" description="HIG1" evidence="6">
    <location>
        <begin position="88"/>
        <end position="179"/>
    </location>
</feature>
<dbReference type="InterPro" id="IPR007667">
    <property type="entry name" value="Hypoxia_induced_domain"/>
</dbReference>
<organism evidence="7">
    <name type="scientific">Pseudogymnoascus destructans</name>
    <dbReference type="NCBI Taxonomy" id="655981"/>
    <lineage>
        <taxon>Eukaryota</taxon>
        <taxon>Fungi</taxon>
        <taxon>Dikarya</taxon>
        <taxon>Ascomycota</taxon>
        <taxon>Pezizomycotina</taxon>
        <taxon>Leotiomycetes</taxon>
        <taxon>Thelebolales</taxon>
        <taxon>Thelebolaceae</taxon>
        <taxon>Pseudogymnoascus</taxon>
    </lineage>
</organism>
<dbReference type="VEuPathDB" id="FungiDB:GMDG_00557"/>
<dbReference type="GO" id="GO:0033617">
    <property type="term" value="P:mitochondrial respiratory chain complex IV assembly"/>
    <property type="evidence" value="ECO:0007669"/>
    <property type="project" value="TreeGrafter"/>
</dbReference>